<dbReference type="EMBL" id="FP476056">
    <property type="protein sequence ID" value="CAZ96342.1"/>
    <property type="molecule type" value="Genomic_DNA"/>
</dbReference>
<dbReference type="STRING" id="63186.ZOBELLIA_2186"/>
<sequence>MAENYPMIKYYVNNTRQSNGNYEVHKHNCNLLAFILSKTDLGFHPTCQGAVMEAGKMYKKTGACIRCCKECHN</sequence>
<proteinExistence type="predicted"/>
<protein>
    <submittedName>
        <fullName evidence="1">Uncharacterized protein</fullName>
    </submittedName>
</protein>
<organism evidence="1 2">
    <name type="scientific">Zobellia galactanivorans (strain DSM 12802 / CCUG 47099 / CIP 106680 / NCIMB 13871 / Dsij)</name>
    <dbReference type="NCBI Taxonomy" id="63186"/>
    <lineage>
        <taxon>Bacteria</taxon>
        <taxon>Pseudomonadati</taxon>
        <taxon>Bacteroidota</taxon>
        <taxon>Flavobacteriia</taxon>
        <taxon>Flavobacteriales</taxon>
        <taxon>Flavobacteriaceae</taxon>
        <taxon>Zobellia</taxon>
    </lineage>
</organism>
<dbReference type="KEGG" id="zga:ZOBELLIA_2186"/>
<reference evidence="2" key="1">
    <citation type="submission" date="2009-07" db="EMBL/GenBank/DDBJ databases">
        <title>Complete genome sequence of Zobellia galactanivorans Dsij.</title>
        <authorList>
            <consortium name="Genoscope - CEA"/>
        </authorList>
    </citation>
    <scope>NUCLEOTIDE SEQUENCE [LARGE SCALE GENOMIC DNA]</scope>
    <source>
        <strain evidence="2">DSM 12802 / CCUG 47099 / CIP 106680 / NCIMB 13871 / Dsij</strain>
    </source>
</reference>
<name>G0L5K9_ZOBGA</name>
<reference evidence="1 2" key="2">
    <citation type="journal article" date="2012" name="Environ. Microbiol.">
        <title>Characterization of the first alginolytic operons in a marine bacterium: from their emergence in marine Flavobacteriia to their independent transfers to marine Proteobacteria and human gut Bacteroides.</title>
        <authorList>
            <person name="Thomas F."/>
            <person name="Barbeyron T."/>
            <person name="Tonon T."/>
            <person name="Genicot S."/>
            <person name="Czjzek M."/>
            <person name="Michel G."/>
        </authorList>
    </citation>
    <scope>NUCLEOTIDE SEQUENCE [LARGE SCALE GENOMIC DNA]</scope>
    <source>
        <strain evidence="2">DSM 12802 / CCUG 47099 / CIP 106680 / NCIMB 13871 / Dsij</strain>
    </source>
</reference>
<gene>
    <name evidence="1" type="ordered locus">zobellia_2186</name>
</gene>
<keyword evidence="2" id="KW-1185">Reference proteome</keyword>
<accession>G0L5K9</accession>
<dbReference type="Proteomes" id="UP000008898">
    <property type="component" value="Chromosome"/>
</dbReference>
<evidence type="ECO:0000313" key="2">
    <source>
        <dbReference type="Proteomes" id="UP000008898"/>
    </source>
</evidence>
<evidence type="ECO:0000313" key="1">
    <source>
        <dbReference type="EMBL" id="CAZ96342.1"/>
    </source>
</evidence>
<dbReference type="HOGENOM" id="CLU_191482_0_0_10"/>
<dbReference type="AlphaFoldDB" id="G0L5K9"/>